<dbReference type="InterPro" id="IPR001368">
    <property type="entry name" value="TNFR/NGFR_Cys_rich_reg"/>
</dbReference>
<dbReference type="Pfam" id="PF00531">
    <property type="entry name" value="Death"/>
    <property type="match status" value="1"/>
</dbReference>
<feature type="domain" description="TNFR-Cys" evidence="21">
    <location>
        <begin position="75"/>
        <end position="116"/>
    </location>
</feature>
<dbReference type="InterPro" id="IPR052459">
    <property type="entry name" value="TNFRSF_decoy_receptor"/>
</dbReference>
<evidence type="ECO:0000256" key="15">
    <source>
        <dbReference type="ARBA" id="ARBA00030181"/>
    </source>
</evidence>
<protein>
    <recommendedName>
        <fullName evidence="4">Tumor necrosis factor receptor superfamily member 6</fullName>
    </recommendedName>
    <alternativeName>
        <fullName evidence="16">Apo-1 antigen</fullName>
    </alternativeName>
    <alternativeName>
        <fullName evidence="17">Apoptosis-mediating surface antigen FAS</fullName>
    </alternativeName>
    <alternativeName>
        <fullName evidence="15">FASLG receptor</fullName>
    </alternativeName>
</protein>
<dbReference type="GO" id="GO:0004888">
    <property type="term" value="F:transmembrane signaling receptor activity"/>
    <property type="evidence" value="ECO:0007669"/>
    <property type="project" value="InterPro"/>
</dbReference>
<dbReference type="InterPro" id="IPR011029">
    <property type="entry name" value="DEATH-like_dom_sf"/>
</dbReference>
<dbReference type="EMBL" id="GG666473">
    <property type="protein sequence ID" value="EEN66840.1"/>
    <property type="molecule type" value="Genomic_DNA"/>
</dbReference>
<proteinExistence type="predicted"/>
<keyword evidence="14" id="KW-0449">Lipoprotein</keyword>
<dbReference type="SUPFAM" id="SSF47986">
    <property type="entry name" value="DEATH domain"/>
    <property type="match status" value="1"/>
</dbReference>
<keyword evidence="9" id="KW-0677">Repeat</keyword>
<keyword evidence="13" id="KW-0325">Glycoprotein</keyword>
<sequence>MGRLGNSDDVTSNLGPAVRHAPRVLTGVVSGDGQDEHLATPPPPWRHGDLLCDWCPPGQRMSSPCTEQSQTQCVPCRENEYAEYYNHLLECRLCRACVRHHEHDSENCTSTTNRECECDPGYYLSGDVCEAHTKCSVRYGVKEQGTPTSDTKCARCESGTFSDVISSTEVCKDHTDCTDFGLCVVEKGNRRKDNTCGNCTTNGTENSTALGNIETPTDPFTRGYITLGCVCGVVVLLVCAGVVKRHWLRAKFNELLGRTSQDGQGQSQVDGGVTMQPLMTQRSGQAQAVSGEAQAVGDRPTDSVLVLGCCPIRSSPRLRRGVSRNDEHVRARMVTTDDLPAIAADIGGAWRPLGRRLGFSDGRLDGFENDYRYLEEMTHQMLRKWINESREEATRGKLADALVEVNKEAVARTLLGLAIGEHSE</sequence>
<keyword evidence="7" id="KW-0053">Apoptosis</keyword>
<dbReference type="SMART" id="SM00208">
    <property type="entry name" value="TNFR"/>
    <property type="match status" value="4"/>
</dbReference>
<dbReference type="GO" id="GO:0007165">
    <property type="term" value="P:signal transduction"/>
    <property type="evidence" value="ECO:0007669"/>
    <property type="project" value="InterPro"/>
</dbReference>
<evidence type="ECO:0000256" key="1">
    <source>
        <dbReference type="ARBA" id="ARBA00004251"/>
    </source>
</evidence>
<evidence type="ECO:0000256" key="12">
    <source>
        <dbReference type="ARBA" id="ARBA00023157"/>
    </source>
</evidence>
<feature type="domain" description="Death" evidence="20">
    <location>
        <begin position="342"/>
        <end position="418"/>
    </location>
</feature>
<dbReference type="PRINTS" id="PR01680">
    <property type="entry name" value="TNFACTORR6"/>
</dbReference>
<evidence type="ECO:0000256" key="7">
    <source>
        <dbReference type="ARBA" id="ARBA00022703"/>
    </source>
</evidence>
<keyword evidence="10" id="KW-0112">Calmodulin-binding</keyword>
<evidence type="ECO:0000256" key="3">
    <source>
        <dbReference type="ARBA" id="ARBA00004613"/>
    </source>
</evidence>
<evidence type="ECO:0000256" key="18">
    <source>
        <dbReference type="PROSITE-ProRule" id="PRU00206"/>
    </source>
</evidence>
<evidence type="ECO:0000313" key="22">
    <source>
        <dbReference type="EMBL" id="EEN66840.1"/>
    </source>
</evidence>
<evidence type="ECO:0000256" key="14">
    <source>
        <dbReference type="ARBA" id="ARBA00023288"/>
    </source>
</evidence>
<dbReference type="PANTHER" id="PTHR23097:SF181">
    <property type="entry name" value="CASPASE-8-LIKE"/>
    <property type="match status" value="1"/>
</dbReference>
<dbReference type="AlphaFoldDB" id="C3XYF5"/>
<dbReference type="GO" id="GO:0045121">
    <property type="term" value="C:membrane raft"/>
    <property type="evidence" value="ECO:0007669"/>
    <property type="project" value="UniProtKB-SubCell"/>
</dbReference>
<dbReference type="Pfam" id="PF00020">
    <property type="entry name" value="TNFR_c6"/>
    <property type="match status" value="2"/>
</dbReference>
<evidence type="ECO:0000256" key="4">
    <source>
        <dbReference type="ARBA" id="ARBA00015761"/>
    </source>
</evidence>
<evidence type="ECO:0000256" key="13">
    <source>
        <dbReference type="ARBA" id="ARBA00023180"/>
    </source>
</evidence>
<feature type="disulfide bond" evidence="18">
    <location>
        <begin position="76"/>
        <end position="91"/>
    </location>
</feature>
<organism>
    <name type="scientific">Branchiostoma floridae</name>
    <name type="common">Florida lancelet</name>
    <name type="synonym">Amphioxus</name>
    <dbReference type="NCBI Taxonomy" id="7739"/>
    <lineage>
        <taxon>Eukaryota</taxon>
        <taxon>Metazoa</taxon>
        <taxon>Chordata</taxon>
        <taxon>Cephalochordata</taxon>
        <taxon>Leptocardii</taxon>
        <taxon>Amphioxiformes</taxon>
        <taxon>Branchiostomatidae</taxon>
        <taxon>Branchiostoma</taxon>
    </lineage>
</organism>
<dbReference type="GO" id="GO:0006955">
    <property type="term" value="P:immune response"/>
    <property type="evidence" value="ECO:0007669"/>
    <property type="project" value="InterPro"/>
</dbReference>
<evidence type="ECO:0000256" key="6">
    <source>
        <dbReference type="ARBA" id="ARBA00022525"/>
    </source>
</evidence>
<dbReference type="SUPFAM" id="SSF57586">
    <property type="entry name" value="TNF receptor-like"/>
    <property type="match status" value="2"/>
</dbReference>
<dbReference type="InParanoid" id="C3XYF5"/>
<evidence type="ECO:0000256" key="10">
    <source>
        <dbReference type="ARBA" id="ARBA00022860"/>
    </source>
</evidence>
<dbReference type="GO" id="GO:0005576">
    <property type="term" value="C:extracellular region"/>
    <property type="evidence" value="ECO:0007669"/>
    <property type="project" value="UniProtKB-SubCell"/>
</dbReference>
<dbReference type="GO" id="GO:0005886">
    <property type="term" value="C:plasma membrane"/>
    <property type="evidence" value="ECO:0007669"/>
    <property type="project" value="UniProtKB-SubCell"/>
</dbReference>
<evidence type="ECO:0000256" key="16">
    <source>
        <dbReference type="ARBA" id="ARBA00032338"/>
    </source>
</evidence>
<dbReference type="InterPro" id="IPR008063">
    <property type="entry name" value="Fas_rcpt"/>
</dbReference>
<dbReference type="Gene3D" id="2.10.50.10">
    <property type="entry name" value="Tumor Necrosis Factor Receptor, subunit A, domain 2"/>
    <property type="match status" value="3"/>
</dbReference>
<name>C3XYF5_BRAFL</name>
<gene>
    <name evidence="22" type="ORF">BRAFLDRAFT_94929</name>
</gene>
<dbReference type="eggNOG" id="ENOG502QVRT">
    <property type="taxonomic scope" value="Eukaryota"/>
</dbReference>
<keyword evidence="12 18" id="KW-1015">Disulfide bond</keyword>
<accession>C3XYF5</accession>
<dbReference type="CDD" id="cd01670">
    <property type="entry name" value="Death"/>
    <property type="match status" value="1"/>
</dbReference>
<keyword evidence="19" id="KW-0472">Membrane</keyword>
<evidence type="ECO:0000256" key="8">
    <source>
        <dbReference type="ARBA" id="ARBA00022729"/>
    </source>
</evidence>
<keyword evidence="19" id="KW-1133">Transmembrane helix</keyword>
<dbReference type="PANTHER" id="PTHR23097">
    <property type="entry name" value="TUMOR NECROSIS FACTOR RECEPTOR SUPERFAMILY MEMBER"/>
    <property type="match status" value="1"/>
</dbReference>
<dbReference type="InterPro" id="IPR000488">
    <property type="entry name" value="Death_dom"/>
</dbReference>
<comment type="caution">
    <text evidence="18">Lacks conserved residue(s) required for the propagation of feature annotation.</text>
</comment>
<dbReference type="PROSITE" id="PS50017">
    <property type="entry name" value="DEATH_DOMAIN"/>
    <property type="match status" value="1"/>
</dbReference>
<dbReference type="GO" id="GO:0005516">
    <property type="term" value="F:calmodulin binding"/>
    <property type="evidence" value="ECO:0007669"/>
    <property type="project" value="UniProtKB-KW"/>
</dbReference>
<keyword evidence="11" id="KW-0564">Palmitate</keyword>
<keyword evidence="8" id="KW-0732">Signal</keyword>
<feature type="transmembrane region" description="Helical" evidence="19">
    <location>
        <begin position="223"/>
        <end position="243"/>
    </location>
</feature>
<evidence type="ECO:0000256" key="17">
    <source>
        <dbReference type="ARBA" id="ARBA00032502"/>
    </source>
</evidence>
<evidence type="ECO:0000256" key="9">
    <source>
        <dbReference type="ARBA" id="ARBA00022737"/>
    </source>
</evidence>
<evidence type="ECO:0000259" key="20">
    <source>
        <dbReference type="PROSITE" id="PS50017"/>
    </source>
</evidence>
<keyword evidence="6" id="KW-0964">Secreted</keyword>
<dbReference type="Gene3D" id="1.10.533.10">
    <property type="entry name" value="Death Domain, Fas"/>
    <property type="match status" value="1"/>
</dbReference>
<evidence type="ECO:0000256" key="5">
    <source>
        <dbReference type="ARBA" id="ARBA00022475"/>
    </source>
</evidence>
<keyword evidence="5" id="KW-1003">Cell membrane</keyword>
<reference evidence="22" key="1">
    <citation type="journal article" date="2008" name="Nature">
        <title>The amphioxus genome and the evolution of the chordate karyotype.</title>
        <authorList>
            <consortium name="US DOE Joint Genome Institute (JGI-PGF)"/>
            <person name="Putnam N.H."/>
            <person name="Butts T."/>
            <person name="Ferrier D.E.K."/>
            <person name="Furlong R.F."/>
            <person name="Hellsten U."/>
            <person name="Kawashima T."/>
            <person name="Robinson-Rechavi M."/>
            <person name="Shoguchi E."/>
            <person name="Terry A."/>
            <person name="Yu J.-K."/>
            <person name="Benito-Gutierrez E.L."/>
            <person name="Dubchak I."/>
            <person name="Garcia-Fernandez J."/>
            <person name="Gibson-Brown J.J."/>
            <person name="Grigoriev I.V."/>
            <person name="Horton A.C."/>
            <person name="de Jong P.J."/>
            <person name="Jurka J."/>
            <person name="Kapitonov V.V."/>
            <person name="Kohara Y."/>
            <person name="Kuroki Y."/>
            <person name="Lindquist E."/>
            <person name="Lucas S."/>
            <person name="Osoegawa K."/>
            <person name="Pennacchio L.A."/>
            <person name="Salamov A.A."/>
            <person name="Satou Y."/>
            <person name="Sauka-Spengler T."/>
            <person name="Schmutz J."/>
            <person name="Shin-I T."/>
            <person name="Toyoda A."/>
            <person name="Bronner-Fraser M."/>
            <person name="Fujiyama A."/>
            <person name="Holland L.Z."/>
            <person name="Holland P.W.H."/>
            <person name="Satoh N."/>
            <person name="Rokhsar D.S."/>
        </authorList>
    </citation>
    <scope>NUCLEOTIDE SEQUENCE [LARGE SCALE GENOMIC DNA]</scope>
    <source>
        <strain evidence="22">S238N-H82</strain>
        <tissue evidence="22">Testes</tissue>
    </source>
</reference>
<dbReference type="SMART" id="SM00005">
    <property type="entry name" value="DEATH"/>
    <property type="match status" value="1"/>
</dbReference>
<evidence type="ECO:0000256" key="11">
    <source>
        <dbReference type="ARBA" id="ARBA00023139"/>
    </source>
</evidence>
<comment type="subcellular location">
    <subcellularLocation>
        <location evidence="1">Cell membrane</location>
        <topology evidence="1">Single-pass type I membrane protein</topology>
    </subcellularLocation>
    <subcellularLocation>
        <location evidence="2">Membrane raft</location>
    </subcellularLocation>
    <subcellularLocation>
        <location evidence="3">Secreted</location>
    </subcellularLocation>
</comment>
<dbReference type="GO" id="GO:0006915">
    <property type="term" value="P:apoptotic process"/>
    <property type="evidence" value="ECO:0007669"/>
    <property type="project" value="UniProtKB-KW"/>
</dbReference>
<evidence type="ECO:0000259" key="21">
    <source>
        <dbReference type="PROSITE" id="PS50050"/>
    </source>
</evidence>
<dbReference type="FunCoup" id="C3XYF5">
    <property type="interactions" value="140"/>
</dbReference>
<dbReference type="PROSITE" id="PS50050">
    <property type="entry name" value="TNFR_NGFR_2"/>
    <property type="match status" value="1"/>
</dbReference>
<keyword evidence="19" id="KW-0812">Transmembrane</keyword>
<feature type="repeat" description="TNFR-Cys" evidence="18">
    <location>
        <begin position="75"/>
        <end position="116"/>
    </location>
</feature>
<evidence type="ECO:0000256" key="2">
    <source>
        <dbReference type="ARBA" id="ARBA00004285"/>
    </source>
</evidence>
<evidence type="ECO:0000256" key="19">
    <source>
        <dbReference type="SAM" id="Phobius"/>
    </source>
</evidence>